<protein>
    <submittedName>
        <fullName evidence="2">Putative F-box/LRR-repeat protein</fullName>
    </submittedName>
</protein>
<dbReference type="Proteomes" id="UP000187455">
    <property type="component" value="Unassembled WGS sequence"/>
</dbReference>
<evidence type="ECO:0000259" key="1">
    <source>
        <dbReference type="PROSITE" id="PS50181"/>
    </source>
</evidence>
<sequence length="155" mass="17718">MNSFEKLPDLVTKRVFDFLDLKSGIEASKTCVYLYSQFQTANSWKSVDLSTFSKTLNQFQLYKLLDQIGPGVKELNISDNPNISSRIFEIIAEKCQKLKRLQAVNCKNIFLNIPSNEQVNRGNILKLNTIGRVGHDLYMRLDNSRSVVSTKKQNP</sequence>
<gene>
    <name evidence="2" type="ORF">AYI68_g3568</name>
</gene>
<dbReference type="InterPro" id="IPR001810">
    <property type="entry name" value="F-box_dom"/>
</dbReference>
<proteinExistence type="predicted"/>
<comment type="caution">
    <text evidence="2">The sequence shown here is derived from an EMBL/GenBank/DDBJ whole genome shotgun (WGS) entry which is preliminary data.</text>
</comment>
<accession>A0A1R0GZH2</accession>
<dbReference type="OrthoDB" id="1924287at2759"/>
<dbReference type="SUPFAM" id="SSF52047">
    <property type="entry name" value="RNI-like"/>
    <property type="match status" value="1"/>
</dbReference>
<name>A0A1R0GZH2_9FUNG</name>
<dbReference type="AlphaFoldDB" id="A0A1R0GZH2"/>
<dbReference type="InterPro" id="IPR032675">
    <property type="entry name" value="LRR_dom_sf"/>
</dbReference>
<dbReference type="EMBL" id="LSSL01001658">
    <property type="protein sequence ID" value="OLY82311.1"/>
    <property type="molecule type" value="Genomic_DNA"/>
</dbReference>
<dbReference type="PROSITE" id="PS50181">
    <property type="entry name" value="FBOX"/>
    <property type="match status" value="1"/>
</dbReference>
<organism evidence="2 3">
    <name type="scientific">Smittium mucronatum</name>
    <dbReference type="NCBI Taxonomy" id="133383"/>
    <lineage>
        <taxon>Eukaryota</taxon>
        <taxon>Fungi</taxon>
        <taxon>Fungi incertae sedis</taxon>
        <taxon>Zoopagomycota</taxon>
        <taxon>Kickxellomycotina</taxon>
        <taxon>Harpellomycetes</taxon>
        <taxon>Harpellales</taxon>
        <taxon>Legeriomycetaceae</taxon>
        <taxon>Smittium</taxon>
    </lineage>
</organism>
<dbReference type="Gene3D" id="3.80.10.10">
    <property type="entry name" value="Ribonuclease Inhibitor"/>
    <property type="match status" value="1"/>
</dbReference>
<keyword evidence="3" id="KW-1185">Reference proteome</keyword>
<feature type="domain" description="F-box" evidence="1">
    <location>
        <begin position="1"/>
        <end position="47"/>
    </location>
</feature>
<reference evidence="2 3" key="1">
    <citation type="journal article" date="2016" name="Mol. Biol. Evol.">
        <title>Genome-Wide Survey of Gut Fungi (Harpellales) Reveals the First Horizontally Transferred Ubiquitin Gene from a Mosquito Host.</title>
        <authorList>
            <person name="Wang Y."/>
            <person name="White M.M."/>
            <person name="Kvist S."/>
            <person name="Moncalvo J.M."/>
        </authorList>
    </citation>
    <scope>NUCLEOTIDE SEQUENCE [LARGE SCALE GENOMIC DNA]</scope>
    <source>
        <strain evidence="2 3">ALG-7-W6</strain>
    </source>
</reference>
<evidence type="ECO:0000313" key="3">
    <source>
        <dbReference type="Proteomes" id="UP000187455"/>
    </source>
</evidence>
<evidence type="ECO:0000313" key="2">
    <source>
        <dbReference type="EMBL" id="OLY82311.1"/>
    </source>
</evidence>